<accession>A0AAV2ENS1</accession>
<keyword evidence="2" id="KW-1185">Reference proteome</keyword>
<reference evidence="1 2" key="1">
    <citation type="submission" date="2024-04" db="EMBL/GenBank/DDBJ databases">
        <authorList>
            <person name="Fracassetti M."/>
        </authorList>
    </citation>
    <scope>NUCLEOTIDE SEQUENCE [LARGE SCALE GENOMIC DNA]</scope>
</reference>
<sequence>MSTIIYYQFTGINTSSTPKTQIWVWERELPQILRRRRREGEDGQCRKGRRVIIFVPKVRRVIVFSADPFTVSSLWNEMESYGKLGVARRTTTITI</sequence>
<name>A0AAV2ENS1_9ROSI</name>
<organism evidence="1 2">
    <name type="scientific">Linum trigynum</name>
    <dbReference type="NCBI Taxonomy" id="586398"/>
    <lineage>
        <taxon>Eukaryota</taxon>
        <taxon>Viridiplantae</taxon>
        <taxon>Streptophyta</taxon>
        <taxon>Embryophyta</taxon>
        <taxon>Tracheophyta</taxon>
        <taxon>Spermatophyta</taxon>
        <taxon>Magnoliopsida</taxon>
        <taxon>eudicotyledons</taxon>
        <taxon>Gunneridae</taxon>
        <taxon>Pentapetalae</taxon>
        <taxon>rosids</taxon>
        <taxon>fabids</taxon>
        <taxon>Malpighiales</taxon>
        <taxon>Linaceae</taxon>
        <taxon>Linum</taxon>
    </lineage>
</organism>
<evidence type="ECO:0000313" key="1">
    <source>
        <dbReference type="EMBL" id="CAL1387570.1"/>
    </source>
</evidence>
<proteinExistence type="predicted"/>
<gene>
    <name evidence="1" type="ORF">LTRI10_LOCUS28547</name>
</gene>
<dbReference type="AlphaFoldDB" id="A0AAV2ENS1"/>
<protein>
    <submittedName>
        <fullName evidence="1">Uncharacterized protein</fullName>
    </submittedName>
</protein>
<dbReference type="Proteomes" id="UP001497516">
    <property type="component" value="Chromosome 5"/>
</dbReference>
<dbReference type="EMBL" id="OZ034818">
    <property type="protein sequence ID" value="CAL1387570.1"/>
    <property type="molecule type" value="Genomic_DNA"/>
</dbReference>
<evidence type="ECO:0000313" key="2">
    <source>
        <dbReference type="Proteomes" id="UP001497516"/>
    </source>
</evidence>